<comment type="catalytic activity">
    <reaction evidence="11">
        <text>a 5,6-dihydrouridine in tRNA + NAD(+) = a uridine in tRNA + NADH + H(+)</text>
        <dbReference type="Rhea" id="RHEA:54452"/>
        <dbReference type="Rhea" id="RHEA-COMP:13339"/>
        <dbReference type="Rhea" id="RHEA-COMP:13887"/>
        <dbReference type="ChEBI" id="CHEBI:15378"/>
        <dbReference type="ChEBI" id="CHEBI:57540"/>
        <dbReference type="ChEBI" id="CHEBI:57945"/>
        <dbReference type="ChEBI" id="CHEBI:65315"/>
        <dbReference type="ChEBI" id="CHEBI:74443"/>
    </reaction>
</comment>
<evidence type="ECO:0000256" key="7">
    <source>
        <dbReference type="ARBA" id="ARBA00022857"/>
    </source>
</evidence>
<feature type="binding site" evidence="14">
    <location>
        <begin position="224"/>
        <end position="225"/>
    </location>
    <ligand>
        <name>FMN</name>
        <dbReference type="ChEBI" id="CHEBI:58210"/>
    </ligand>
</feature>
<dbReference type="GO" id="GO:0017150">
    <property type="term" value="F:tRNA dihydrouridine synthase activity"/>
    <property type="evidence" value="ECO:0007669"/>
    <property type="project" value="InterPro"/>
</dbReference>
<dbReference type="Gene3D" id="1.10.1200.80">
    <property type="entry name" value="Putative flavin oxidoreducatase, domain 2"/>
    <property type="match status" value="1"/>
</dbReference>
<dbReference type="CDD" id="cd02801">
    <property type="entry name" value="DUS_like_FMN"/>
    <property type="match status" value="1"/>
</dbReference>
<dbReference type="InterPro" id="IPR001269">
    <property type="entry name" value="DUS_fam"/>
</dbReference>
<dbReference type="GO" id="GO:0050660">
    <property type="term" value="F:flavin adenine dinucleotide binding"/>
    <property type="evidence" value="ECO:0007669"/>
    <property type="project" value="InterPro"/>
</dbReference>
<evidence type="ECO:0000256" key="13">
    <source>
        <dbReference type="PIRSR" id="PIRSR006621-1"/>
    </source>
</evidence>
<sequence>MRGKTDIAVDPVFLAPMSGITDLPFRRTVRGLGAGLVVSEMIACEDLVNEKEEVMLRARREAAEEPMAVQLAGREPHWMAEAAKIAEGSGARIIDINMGCPAKKVVGGLSGSALMRDLDHALTLIDATLTAVSVPVTLKMRTGWDMDCRNATELAARAESAGVALITVHGRTRNQFYTGHADWAFVREVKNAVDVPVIVNGDICTIEDAQNALSQSGADGVMVGRGAQGAPWRLAQIQASLDGSIVPDDPGTDERLEIILAHYEAMLEHYGEPLGVRCARKHLAWYVEDHERCKGISLRAAKSDMCRMSDPSDVRKALTSVFNDDATEIAMQGQVA</sequence>
<evidence type="ECO:0000256" key="10">
    <source>
        <dbReference type="ARBA" id="ARBA00048205"/>
    </source>
</evidence>
<gene>
    <name evidence="16" type="ORF">BN1012_Phect2856</name>
</gene>
<dbReference type="EMBL" id="HG966617">
    <property type="protein sequence ID" value="CDO61069.1"/>
    <property type="molecule type" value="Genomic_DNA"/>
</dbReference>
<evidence type="ECO:0000256" key="12">
    <source>
        <dbReference type="PIRNR" id="PIRNR006621"/>
    </source>
</evidence>
<evidence type="ECO:0000256" key="4">
    <source>
        <dbReference type="ARBA" id="ARBA00022630"/>
    </source>
</evidence>
<feature type="domain" description="DUS-like FMN-binding" evidence="15">
    <location>
        <begin position="14"/>
        <end position="307"/>
    </location>
</feature>
<dbReference type="KEGG" id="pect:BN1012_Phect2856"/>
<dbReference type="GO" id="GO:0000049">
    <property type="term" value="F:tRNA binding"/>
    <property type="evidence" value="ECO:0007669"/>
    <property type="project" value="UniProtKB-KW"/>
</dbReference>
<keyword evidence="9 12" id="KW-0560">Oxidoreductase</keyword>
<keyword evidence="17" id="KW-1185">Reference proteome</keyword>
<comment type="similarity">
    <text evidence="12">Belongs to the dus family.</text>
</comment>
<proteinExistence type="inferred from homology"/>
<evidence type="ECO:0000256" key="8">
    <source>
        <dbReference type="ARBA" id="ARBA00022884"/>
    </source>
</evidence>
<feature type="binding site" evidence="14">
    <location>
        <position position="139"/>
    </location>
    <ligand>
        <name>FMN</name>
        <dbReference type="ChEBI" id="CHEBI:58210"/>
    </ligand>
</feature>
<dbReference type="PROSITE" id="PS01136">
    <property type="entry name" value="UPF0034"/>
    <property type="match status" value="1"/>
</dbReference>
<feature type="binding site" evidence="14">
    <location>
        <position position="169"/>
    </location>
    <ligand>
        <name>FMN</name>
        <dbReference type="ChEBI" id="CHEBI:58210"/>
    </ligand>
</feature>
<feature type="active site" description="Proton donor" evidence="13">
    <location>
        <position position="100"/>
    </location>
</feature>
<dbReference type="InterPro" id="IPR018517">
    <property type="entry name" value="tRNA_hU_synthase_CS"/>
</dbReference>
<dbReference type="Proteomes" id="UP000032160">
    <property type="component" value="Chromosome I"/>
</dbReference>
<dbReference type="SUPFAM" id="SSF51395">
    <property type="entry name" value="FMN-linked oxidoreductases"/>
    <property type="match status" value="1"/>
</dbReference>
<dbReference type="PANTHER" id="PTHR45846:SF1">
    <property type="entry name" value="TRNA-DIHYDROURIDINE(47) SYNTHASE [NAD(P)(+)]-LIKE"/>
    <property type="match status" value="1"/>
</dbReference>
<comment type="cofactor">
    <cofactor evidence="1 12 14">
        <name>FMN</name>
        <dbReference type="ChEBI" id="CHEBI:58210"/>
    </cofactor>
</comment>
<dbReference type="InterPro" id="IPR024036">
    <property type="entry name" value="tRNA-dHydroUridine_Synthase_C"/>
</dbReference>
<dbReference type="AlphaFoldDB" id="X5MHB3"/>
<comment type="function">
    <text evidence="2 12">Catalyzes the synthesis of 5,6-dihydrouridine (D), a modified base found in the D-loop of most tRNAs, via the reduction of the C5-C6 double bond in target uridines.</text>
</comment>
<evidence type="ECO:0000256" key="1">
    <source>
        <dbReference type="ARBA" id="ARBA00001917"/>
    </source>
</evidence>
<dbReference type="EC" id="1.3.1.-" evidence="12"/>
<accession>X5MHB3</accession>
<keyword evidence="7" id="KW-0521">NADP</keyword>
<dbReference type="Pfam" id="PF01207">
    <property type="entry name" value="Dus"/>
    <property type="match status" value="1"/>
</dbReference>
<evidence type="ECO:0000256" key="5">
    <source>
        <dbReference type="ARBA" id="ARBA00022643"/>
    </source>
</evidence>
<dbReference type="PIRSF" id="PIRSF006621">
    <property type="entry name" value="Dus"/>
    <property type="match status" value="1"/>
</dbReference>
<comment type="catalytic activity">
    <reaction evidence="10">
        <text>a 5,6-dihydrouridine in tRNA + NADP(+) = a uridine in tRNA + NADPH + H(+)</text>
        <dbReference type="Rhea" id="RHEA:23624"/>
        <dbReference type="Rhea" id="RHEA-COMP:13339"/>
        <dbReference type="Rhea" id="RHEA-COMP:13887"/>
        <dbReference type="ChEBI" id="CHEBI:15378"/>
        <dbReference type="ChEBI" id="CHEBI:57783"/>
        <dbReference type="ChEBI" id="CHEBI:58349"/>
        <dbReference type="ChEBI" id="CHEBI:65315"/>
        <dbReference type="ChEBI" id="CHEBI:74443"/>
    </reaction>
</comment>
<evidence type="ECO:0000256" key="3">
    <source>
        <dbReference type="ARBA" id="ARBA00022555"/>
    </source>
</evidence>
<name>X5MHB3_9HYPH</name>
<keyword evidence="6 12" id="KW-0819">tRNA processing</keyword>
<dbReference type="STRING" id="1458461.BN1012_Phect2856"/>
<evidence type="ECO:0000256" key="14">
    <source>
        <dbReference type="PIRSR" id="PIRSR006621-2"/>
    </source>
</evidence>
<protein>
    <recommendedName>
        <fullName evidence="12">tRNA-dihydrouridine synthase</fullName>
        <ecNumber evidence="12">1.3.1.-</ecNumber>
    </recommendedName>
</protein>
<feature type="binding site" evidence="14">
    <location>
        <position position="70"/>
    </location>
    <ligand>
        <name>FMN</name>
        <dbReference type="ChEBI" id="CHEBI:58210"/>
    </ligand>
</feature>
<dbReference type="HOGENOM" id="CLU_013299_0_1_5"/>
<keyword evidence="5 12" id="KW-0288">FMN</keyword>
<dbReference type="NCBIfam" id="TIGR00737">
    <property type="entry name" value="nifR3_yhdG"/>
    <property type="match status" value="1"/>
</dbReference>
<evidence type="ECO:0000256" key="6">
    <source>
        <dbReference type="ARBA" id="ARBA00022694"/>
    </source>
</evidence>
<dbReference type="PATRIC" id="fig|1458461.3.peg.2862"/>
<dbReference type="InterPro" id="IPR013785">
    <property type="entry name" value="Aldolase_TIM"/>
</dbReference>
<dbReference type="InterPro" id="IPR004652">
    <property type="entry name" value="DusB-like"/>
</dbReference>
<dbReference type="PANTHER" id="PTHR45846">
    <property type="entry name" value="TRNA-DIHYDROURIDINE(47) SYNTHASE [NAD(P)(+)]-LIKE"/>
    <property type="match status" value="1"/>
</dbReference>
<evidence type="ECO:0000256" key="9">
    <source>
        <dbReference type="ARBA" id="ARBA00023002"/>
    </source>
</evidence>
<dbReference type="InterPro" id="IPR035587">
    <property type="entry name" value="DUS-like_FMN-bd"/>
</dbReference>
<evidence type="ECO:0000256" key="11">
    <source>
        <dbReference type="ARBA" id="ARBA00048802"/>
    </source>
</evidence>
<evidence type="ECO:0000313" key="16">
    <source>
        <dbReference type="EMBL" id="CDO61069.1"/>
    </source>
</evidence>
<dbReference type="Gene3D" id="3.20.20.70">
    <property type="entry name" value="Aldolase class I"/>
    <property type="match status" value="1"/>
</dbReference>
<evidence type="ECO:0000256" key="2">
    <source>
        <dbReference type="ARBA" id="ARBA00002790"/>
    </source>
</evidence>
<reference evidence="16 17" key="1">
    <citation type="journal article" date="2014" name="Front. Genet.">
        <title>Genome and metabolic network of "Candidatus Phaeomarinobacter ectocarpi" Ec32, a new candidate genus of Alphaproteobacteria frequently associated with brown algae.</title>
        <authorList>
            <person name="Dittami S.M."/>
            <person name="Barbeyron T."/>
            <person name="Boyen C."/>
            <person name="Cambefort J."/>
            <person name="Collet G."/>
            <person name="Delage L."/>
            <person name="Gobet A."/>
            <person name="Groisillier A."/>
            <person name="Leblanc C."/>
            <person name="Michel G."/>
            <person name="Scornet D."/>
            <person name="Siegel A."/>
            <person name="Tapia J.E."/>
            <person name="Tonon T."/>
        </authorList>
    </citation>
    <scope>NUCLEOTIDE SEQUENCE [LARGE SCALE GENOMIC DNA]</scope>
    <source>
        <strain evidence="16 17">Ec32</strain>
    </source>
</reference>
<keyword evidence="14" id="KW-0547">Nucleotide-binding</keyword>
<organism evidence="16 17">
    <name type="scientific">Candidatus Phaeomarinibacter ectocarpi</name>
    <dbReference type="NCBI Taxonomy" id="1458461"/>
    <lineage>
        <taxon>Bacteria</taxon>
        <taxon>Pseudomonadati</taxon>
        <taxon>Pseudomonadota</taxon>
        <taxon>Alphaproteobacteria</taxon>
        <taxon>Hyphomicrobiales</taxon>
        <taxon>Parvibaculaceae</taxon>
        <taxon>Candidatus Phaeomarinibacter</taxon>
    </lineage>
</organism>
<keyword evidence="3" id="KW-0820">tRNA-binding</keyword>
<evidence type="ECO:0000259" key="15">
    <source>
        <dbReference type="Pfam" id="PF01207"/>
    </source>
</evidence>
<keyword evidence="4 12" id="KW-0285">Flavoprotein</keyword>
<keyword evidence="8" id="KW-0694">RNA-binding</keyword>
<evidence type="ECO:0000313" key="17">
    <source>
        <dbReference type="Proteomes" id="UP000032160"/>
    </source>
</evidence>